<dbReference type="SUPFAM" id="SSF48452">
    <property type="entry name" value="TPR-like"/>
    <property type="match status" value="1"/>
</dbReference>
<organism evidence="2 3">
    <name type="scientific">Dyadobacter sandarakinus</name>
    <dbReference type="NCBI Taxonomy" id="2747268"/>
    <lineage>
        <taxon>Bacteria</taxon>
        <taxon>Pseudomonadati</taxon>
        <taxon>Bacteroidota</taxon>
        <taxon>Cytophagia</taxon>
        <taxon>Cytophagales</taxon>
        <taxon>Spirosomataceae</taxon>
        <taxon>Dyadobacter</taxon>
    </lineage>
</organism>
<reference evidence="2 3" key="1">
    <citation type="submission" date="2020-06" db="EMBL/GenBank/DDBJ databases">
        <title>Dyadobacter sandarakinus sp. nov., isolated from the soil of the Arctic Yellow River Station.</title>
        <authorList>
            <person name="Zhang Y."/>
            <person name="Peng F."/>
        </authorList>
    </citation>
    <scope>NUCLEOTIDE SEQUENCE [LARGE SCALE GENOMIC DNA]</scope>
    <source>
        <strain evidence="2 3">Q3-56</strain>
    </source>
</reference>
<dbReference type="RefSeq" id="WP_204661641.1">
    <property type="nucleotide sequence ID" value="NZ_CP056775.1"/>
</dbReference>
<sequence length="108" mass="12494">MNSTLFENLLGFYEDDPADPFNVYALALEYTKSEPAKAAHFFNKLLTEHPTYLPAYYHAGALFAEMEQIEKAENIYQKGIELAITQQNTKAHQELLRAYRNFLDELDD</sequence>
<keyword evidence="3" id="KW-1185">Reference proteome</keyword>
<dbReference type="Gene3D" id="1.25.40.10">
    <property type="entry name" value="Tetratricopeptide repeat domain"/>
    <property type="match status" value="1"/>
</dbReference>
<gene>
    <name evidence="2" type="ORF">HWI92_06110</name>
</gene>
<feature type="repeat" description="TPR" evidence="1">
    <location>
        <begin position="53"/>
        <end position="86"/>
    </location>
</feature>
<keyword evidence="1" id="KW-0802">TPR repeat</keyword>
<dbReference type="PROSITE" id="PS50005">
    <property type="entry name" value="TPR"/>
    <property type="match status" value="1"/>
</dbReference>
<name>A0ABX7I348_9BACT</name>
<dbReference type="Proteomes" id="UP000612680">
    <property type="component" value="Chromosome"/>
</dbReference>
<dbReference type="InterPro" id="IPR019734">
    <property type="entry name" value="TPR_rpt"/>
</dbReference>
<evidence type="ECO:0000313" key="2">
    <source>
        <dbReference type="EMBL" id="QRR00511.1"/>
    </source>
</evidence>
<protein>
    <submittedName>
        <fullName evidence="2">Tetratricopeptide repeat protein</fullName>
    </submittedName>
</protein>
<dbReference type="InterPro" id="IPR011990">
    <property type="entry name" value="TPR-like_helical_dom_sf"/>
</dbReference>
<evidence type="ECO:0000256" key="1">
    <source>
        <dbReference type="PROSITE-ProRule" id="PRU00339"/>
    </source>
</evidence>
<proteinExistence type="predicted"/>
<dbReference type="EMBL" id="CP056775">
    <property type="protein sequence ID" value="QRR00511.1"/>
    <property type="molecule type" value="Genomic_DNA"/>
</dbReference>
<accession>A0ABX7I348</accession>
<evidence type="ECO:0000313" key="3">
    <source>
        <dbReference type="Proteomes" id="UP000612680"/>
    </source>
</evidence>